<evidence type="ECO:0000313" key="2">
    <source>
        <dbReference type="EMBL" id="VAX37515.1"/>
    </source>
</evidence>
<reference evidence="2" key="1">
    <citation type="submission" date="2018-06" db="EMBL/GenBank/DDBJ databases">
        <authorList>
            <person name="Zhirakovskaya E."/>
        </authorList>
    </citation>
    <scope>NUCLEOTIDE SEQUENCE</scope>
</reference>
<dbReference type="EMBL" id="UOGJ01000129">
    <property type="protein sequence ID" value="VAX37515.1"/>
    <property type="molecule type" value="Genomic_DNA"/>
</dbReference>
<organism evidence="2">
    <name type="scientific">hydrothermal vent metagenome</name>
    <dbReference type="NCBI Taxonomy" id="652676"/>
    <lineage>
        <taxon>unclassified sequences</taxon>
        <taxon>metagenomes</taxon>
        <taxon>ecological metagenomes</taxon>
    </lineage>
</organism>
<keyword evidence="1" id="KW-0812">Transmembrane</keyword>
<keyword evidence="1" id="KW-0472">Membrane</keyword>
<sequence length="107" mass="11840">MLRRKQKGQTVLEYAILLVIIMGAFLAISAYLKRGIQGRWKSAADNLGDQYDPRTADSSLNYMLVINSTTTVIAVPDLSDPTKMRTERIDTATSVDRKTGTIKVGAY</sequence>
<proteinExistence type="predicted"/>
<protein>
    <submittedName>
        <fullName evidence="2">Uncharacterized protein</fullName>
    </submittedName>
</protein>
<accession>A0A3B1DYJ8</accession>
<gene>
    <name evidence="2" type="ORF">MNBD_UNCLBAC01-568</name>
</gene>
<keyword evidence="1" id="KW-1133">Transmembrane helix</keyword>
<name>A0A3B1DYJ8_9ZZZZ</name>
<dbReference type="AlphaFoldDB" id="A0A3B1DYJ8"/>
<evidence type="ECO:0000256" key="1">
    <source>
        <dbReference type="SAM" id="Phobius"/>
    </source>
</evidence>
<feature type="transmembrane region" description="Helical" evidence="1">
    <location>
        <begin position="12"/>
        <end position="32"/>
    </location>
</feature>